<proteinExistence type="inferred from homology"/>
<dbReference type="GO" id="GO:0045936">
    <property type="term" value="P:negative regulation of phosphate metabolic process"/>
    <property type="evidence" value="ECO:0007669"/>
    <property type="project" value="InterPro"/>
</dbReference>
<evidence type="ECO:0000256" key="3">
    <source>
        <dbReference type="ARBA" id="ARBA00011738"/>
    </source>
</evidence>
<feature type="domain" description="PhoU" evidence="8">
    <location>
        <begin position="122"/>
        <end position="203"/>
    </location>
</feature>
<dbReference type="Proteomes" id="UP000291289">
    <property type="component" value="Unassembled WGS sequence"/>
</dbReference>
<sequence>MRTLFNEELQQVADDLVTLASAVNVAVQNAGKALFDCDIEIAQSVIDNDKKIDSLEHSINNHCVTLLAKQSPVATDLRIVVSAMSVASLLERMGDLARHIAEIARTTFPDSPLAPQVEEVFHKMQSFTQETTEKLVRILGDQDEKAAQDLIIRDDEMDKLFESVYTIARSDEWNATTEQTIDTVLLSRYYERIGDHSVSIARRMVYTVSGFDPSKDPTHFIGVDKDGD</sequence>
<evidence type="ECO:0000256" key="4">
    <source>
        <dbReference type="ARBA" id="ARBA00022448"/>
    </source>
</evidence>
<dbReference type="GO" id="GO:0030643">
    <property type="term" value="P:intracellular phosphate ion homeostasis"/>
    <property type="evidence" value="ECO:0007669"/>
    <property type="project" value="InterPro"/>
</dbReference>
<dbReference type="GO" id="GO:0005737">
    <property type="term" value="C:cytoplasm"/>
    <property type="evidence" value="ECO:0007669"/>
    <property type="project" value="UniProtKB-SubCell"/>
</dbReference>
<dbReference type="SUPFAM" id="SSF109755">
    <property type="entry name" value="PhoU-like"/>
    <property type="match status" value="1"/>
</dbReference>
<dbReference type="InterPro" id="IPR038078">
    <property type="entry name" value="PhoU-like_sf"/>
</dbReference>
<dbReference type="InterPro" id="IPR028366">
    <property type="entry name" value="PhoU"/>
</dbReference>
<comment type="subunit">
    <text evidence="3 7">Homodimer.</text>
</comment>
<dbReference type="OrthoDB" id="9814256at2"/>
<dbReference type="PIRSF" id="PIRSF003107">
    <property type="entry name" value="PhoU"/>
    <property type="match status" value="1"/>
</dbReference>
<evidence type="ECO:0000256" key="2">
    <source>
        <dbReference type="ARBA" id="ARBA00008107"/>
    </source>
</evidence>
<feature type="domain" description="PhoU" evidence="8">
    <location>
        <begin position="19"/>
        <end position="103"/>
    </location>
</feature>
<dbReference type="EMBL" id="RXLP01000021">
    <property type="protein sequence ID" value="TCD54074.1"/>
    <property type="molecule type" value="Genomic_DNA"/>
</dbReference>
<evidence type="ECO:0000259" key="8">
    <source>
        <dbReference type="Pfam" id="PF01895"/>
    </source>
</evidence>
<evidence type="ECO:0000256" key="7">
    <source>
        <dbReference type="PIRNR" id="PIRNR003107"/>
    </source>
</evidence>
<keyword evidence="5 7" id="KW-0963">Cytoplasm</keyword>
<reference evidence="9 10" key="1">
    <citation type="submission" date="2018-12" db="EMBL/GenBank/DDBJ databases">
        <title>Alloscrdovia theropitheci sp. nov: a novel taxon from the feces of the bleeding-herat monkey (Theropithecus geleda).</title>
        <authorList>
            <person name="Modesto M."/>
        </authorList>
    </citation>
    <scope>NUCLEOTIDE SEQUENCE [LARGE SCALE GENOMIC DNA]</scope>
    <source>
        <strain evidence="9 10">GLDI4/2</strain>
    </source>
</reference>
<dbReference type="GO" id="GO:0006817">
    <property type="term" value="P:phosphate ion transport"/>
    <property type="evidence" value="ECO:0007669"/>
    <property type="project" value="UniProtKB-KW"/>
</dbReference>
<keyword evidence="6 7" id="KW-0592">Phosphate transport</keyword>
<organism evidence="9 10">
    <name type="scientific">Alloscardovia theropitheci</name>
    <dbReference type="NCBI Taxonomy" id="2496842"/>
    <lineage>
        <taxon>Bacteria</taxon>
        <taxon>Bacillati</taxon>
        <taxon>Actinomycetota</taxon>
        <taxon>Actinomycetes</taxon>
        <taxon>Bifidobacteriales</taxon>
        <taxon>Bifidobacteriaceae</taxon>
        <taxon>Alloscardovia</taxon>
    </lineage>
</organism>
<dbReference type="InterPro" id="IPR026022">
    <property type="entry name" value="PhoU_dom"/>
</dbReference>
<dbReference type="PANTHER" id="PTHR42930">
    <property type="entry name" value="PHOSPHATE-SPECIFIC TRANSPORT SYSTEM ACCESSORY PROTEIN PHOU"/>
    <property type="match status" value="1"/>
</dbReference>
<evidence type="ECO:0000256" key="6">
    <source>
        <dbReference type="ARBA" id="ARBA00022592"/>
    </source>
</evidence>
<protein>
    <recommendedName>
        <fullName evidence="7">Phosphate-specific transport system accessory protein PhoU</fullName>
    </recommendedName>
</protein>
<dbReference type="Pfam" id="PF01895">
    <property type="entry name" value="PhoU"/>
    <property type="match status" value="2"/>
</dbReference>
<evidence type="ECO:0000313" key="10">
    <source>
        <dbReference type="Proteomes" id="UP000291289"/>
    </source>
</evidence>
<comment type="caution">
    <text evidence="9">The sequence shown here is derived from an EMBL/GenBank/DDBJ whole genome shotgun (WGS) entry which is preliminary data.</text>
</comment>
<evidence type="ECO:0000256" key="1">
    <source>
        <dbReference type="ARBA" id="ARBA00004496"/>
    </source>
</evidence>
<comment type="subcellular location">
    <subcellularLocation>
        <location evidence="1 7">Cytoplasm</location>
    </subcellularLocation>
</comment>
<name>A0A4R0QPD7_9BIFI</name>
<gene>
    <name evidence="9" type="primary">phoU</name>
    <name evidence="9" type="ORF">EJ419_05295</name>
</gene>
<dbReference type="PANTHER" id="PTHR42930:SF3">
    <property type="entry name" value="PHOSPHATE-SPECIFIC TRANSPORT SYSTEM ACCESSORY PROTEIN PHOU"/>
    <property type="match status" value="1"/>
</dbReference>
<keyword evidence="10" id="KW-1185">Reference proteome</keyword>
<comment type="similarity">
    <text evidence="2 7">Belongs to the PhoU family.</text>
</comment>
<dbReference type="RefSeq" id="WP_131284361.1">
    <property type="nucleotide sequence ID" value="NZ_RXLP01000021.1"/>
</dbReference>
<dbReference type="NCBIfam" id="TIGR02135">
    <property type="entry name" value="phoU_full"/>
    <property type="match status" value="1"/>
</dbReference>
<dbReference type="FunFam" id="1.20.58.220:FF:000004">
    <property type="entry name" value="Phosphate-specific transport system accessory protein PhoU"/>
    <property type="match status" value="1"/>
</dbReference>
<dbReference type="AlphaFoldDB" id="A0A4R0QPD7"/>
<keyword evidence="4 7" id="KW-0813">Transport</keyword>
<evidence type="ECO:0000256" key="5">
    <source>
        <dbReference type="ARBA" id="ARBA00022490"/>
    </source>
</evidence>
<comment type="function">
    <text evidence="7">Plays a role in the regulation of phosphate uptake.</text>
</comment>
<evidence type="ECO:0000313" key="9">
    <source>
        <dbReference type="EMBL" id="TCD54074.1"/>
    </source>
</evidence>
<dbReference type="Gene3D" id="1.20.58.220">
    <property type="entry name" value="Phosphate transport system protein phou homolog 2, domain 2"/>
    <property type="match status" value="1"/>
</dbReference>
<accession>A0A4R0QPD7</accession>